<evidence type="ECO:0000313" key="2">
    <source>
        <dbReference type="EMBL" id="MBB6646829.1"/>
    </source>
</evidence>
<reference evidence="2 3" key="1">
    <citation type="submission" date="2020-08" db="EMBL/GenBank/DDBJ databases">
        <authorList>
            <person name="Seo M.-J."/>
        </authorList>
    </citation>
    <scope>NUCLEOTIDE SEQUENCE [LARGE SCALE GENOMIC DNA]</scope>
    <source>
        <strain evidence="2 3">MBLA0160</strain>
    </source>
</reference>
<dbReference type="AlphaFoldDB" id="A0A7J9SL39"/>
<evidence type="ECO:0000256" key="1">
    <source>
        <dbReference type="SAM" id="MobiDB-lite"/>
    </source>
</evidence>
<proteinExistence type="predicted"/>
<name>A0A7J9SL39_9EURY</name>
<organism evidence="2 3">
    <name type="scientific">Halobellus ruber</name>
    <dbReference type="NCBI Taxonomy" id="2761102"/>
    <lineage>
        <taxon>Archaea</taxon>
        <taxon>Methanobacteriati</taxon>
        <taxon>Methanobacteriota</taxon>
        <taxon>Stenosarchaea group</taxon>
        <taxon>Halobacteria</taxon>
        <taxon>Halobacteriales</taxon>
        <taxon>Haloferacaceae</taxon>
        <taxon>Halobellus</taxon>
    </lineage>
</organism>
<protein>
    <recommendedName>
        <fullName evidence="4">L-2-amino-thiazoline-4-carboxylic acid hydrolase</fullName>
    </recommendedName>
</protein>
<dbReference type="RefSeq" id="WP_185193174.1">
    <property type="nucleotide sequence ID" value="NZ_JACKXD010000003.1"/>
</dbReference>
<gene>
    <name evidence="2" type="ORF">H5V44_11120</name>
</gene>
<dbReference type="Proteomes" id="UP000546257">
    <property type="component" value="Unassembled WGS sequence"/>
</dbReference>
<comment type="caution">
    <text evidence="2">The sequence shown here is derived from an EMBL/GenBank/DDBJ whole genome shotgun (WGS) entry which is preliminary data.</text>
</comment>
<dbReference type="EMBL" id="JACKXD010000003">
    <property type="protein sequence ID" value="MBB6646829.1"/>
    <property type="molecule type" value="Genomic_DNA"/>
</dbReference>
<evidence type="ECO:0008006" key="4">
    <source>
        <dbReference type="Google" id="ProtNLM"/>
    </source>
</evidence>
<feature type="region of interest" description="Disordered" evidence="1">
    <location>
        <begin position="229"/>
        <end position="255"/>
    </location>
</feature>
<sequence length="255" mass="28502">MAGPNPEELRRVVERFPRPPADDRIAAADDRLGNAYSRIAESWYPELRRRASAYADGEILREDVLEHVEAVPAFRLTDGAAPLPDRRAALTEAAADVDELAAVSTWYRDLRALLVDSPENRSLLERVLHDFGYALAHGLFLGASSPEQVVRRLRVAYRSVGVRIDDVDSGPGGERTTFTCPYRNVAADRCGEKWVCHEKLDRVDDGYVTYLAERGIDYQRPRDCPGSEQCYSTVTRDGDEQWWPKTPPSAVAGTP</sequence>
<evidence type="ECO:0000313" key="3">
    <source>
        <dbReference type="Proteomes" id="UP000546257"/>
    </source>
</evidence>
<accession>A0A7J9SL39</accession>
<keyword evidence="3" id="KW-1185">Reference proteome</keyword>